<evidence type="ECO:0000259" key="7">
    <source>
        <dbReference type="PROSITE" id="PS50011"/>
    </source>
</evidence>
<organism evidence="8 9">
    <name type="scientific">Steinernema carpocapsae</name>
    <name type="common">Entomopathogenic nematode</name>
    <dbReference type="NCBI Taxonomy" id="34508"/>
    <lineage>
        <taxon>Eukaryota</taxon>
        <taxon>Metazoa</taxon>
        <taxon>Ecdysozoa</taxon>
        <taxon>Nematoda</taxon>
        <taxon>Chromadorea</taxon>
        <taxon>Rhabditida</taxon>
        <taxon>Tylenchina</taxon>
        <taxon>Panagrolaimomorpha</taxon>
        <taxon>Strongyloidoidea</taxon>
        <taxon>Steinernematidae</taxon>
        <taxon>Steinernema</taxon>
    </lineage>
</organism>
<dbReference type="AlphaFoldDB" id="A0A4U5PAH2"/>
<comment type="similarity">
    <text evidence="1">Belongs to the protein kinase superfamily. CAMK Ser/Thr protein kinase family.</text>
</comment>
<keyword evidence="2" id="KW-0723">Serine/threonine-protein kinase</keyword>
<accession>A0A4U5PAH2</accession>
<gene>
    <name evidence="8" type="ORF">L596_007807</name>
</gene>
<evidence type="ECO:0000256" key="1">
    <source>
        <dbReference type="ARBA" id="ARBA00006692"/>
    </source>
</evidence>
<dbReference type="STRING" id="34508.A0A4U5PAH2"/>
<keyword evidence="5" id="KW-0418">Kinase</keyword>
<dbReference type="EMBL" id="AZBU02000002">
    <property type="protein sequence ID" value="TKR93329.1"/>
    <property type="molecule type" value="Genomic_DNA"/>
</dbReference>
<dbReference type="Proteomes" id="UP000298663">
    <property type="component" value="Unassembled WGS sequence"/>
</dbReference>
<keyword evidence="4" id="KW-0547">Nucleotide-binding</keyword>
<sequence length="137" mass="14999">MLSGEAPFATGVNDTPSEILARVGEGRFAMSGGNWNKVSDLAKDLVRRMLHVDPSKRLPARQILQHPWIVQRHQLPNTTLHYSQKPSAIKGAIDSTYRAIESAANPAPLCPVNASALAQRRRQHRVKSISGNAKMVA</sequence>
<name>A0A4U5PAH2_STECR</name>
<dbReference type="Gene3D" id="1.10.510.10">
    <property type="entry name" value="Transferase(Phosphotransferase) domain 1"/>
    <property type="match status" value="1"/>
</dbReference>
<dbReference type="PANTHER" id="PTHR24349">
    <property type="entry name" value="SERINE/THREONINE-PROTEIN KINASE"/>
    <property type="match status" value="1"/>
</dbReference>
<reference evidence="8 9" key="2">
    <citation type="journal article" date="2019" name="G3 (Bethesda)">
        <title>Hybrid Assembly of the Genome of the Entomopathogenic Nematode Steinernema carpocapsae Identifies the X-Chromosome.</title>
        <authorList>
            <person name="Serra L."/>
            <person name="Macchietto M."/>
            <person name="Macias-Munoz A."/>
            <person name="McGill C.J."/>
            <person name="Rodriguez I.M."/>
            <person name="Rodriguez B."/>
            <person name="Murad R."/>
            <person name="Mortazavi A."/>
        </authorList>
    </citation>
    <scope>NUCLEOTIDE SEQUENCE [LARGE SCALE GENOMIC DNA]</scope>
    <source>
        <strain evidence="8 9">ALL</strain>
    </source>
</reference>
<dbReference type="PROSITE" id="PS50011">
    <property type="entry name" value="PROTEIN_KINASE_DOM"/>
    <property type="match status" value="1"/>
</dbReference>
<dbReference type="InterPro" id="IPR011009">
    <property type="entry name" value="Kinase-like_dom_sf"/>
</dbReference>
<dbReference type="SUPFAM" id="SSF56112">
    <property type="entry name" value="Protein kinase-like (PK-like)"/>
    <property type="match status" value="1"/>
</dbReference>
<proteinExistence type="inferred from homology"/>
<dbReference type="GO" id="GO:0004674">
    <property type="term" value="F:protein serine/threonine kinase activity"/>
    <property type="evidence" value="ECO:0007669"/>
    <property type="project" value="UniProtKB-KW"/>
</dbReference>
<dbReference type="InterPro" id="IPR050205">
    <property type="entry name" value="CDPK_Ser/Thr_kinases"/>
</dbReference>
<evidence type="ECO:0000256" key="3">
    <source>
        <dbReference type="ARBA" id="ARBA00022679"/>
    </source>
</evidence>
<dbReference type="Pfam" id="PF00069">
    <property type="entry name" value="Pkinase"/>
    <property type="match status" value="1"/>
</dbReference>
<feature type="domain" description="Protein kinase" evidence="7">
    <location>
        <begin position="1"/>
        <end position="69"/>
    </location>
</feature>
<reference evidence="8 9" key="1">
    <citation type="journal article" date="2015" name="Genome Biol.">
        <title>Comparative genomics of Steinernema reveals deeply conserved gene regulatory networks.</title>
        <authorList>
            <person name="Dillman A.R."/>
            <person name="Macchietto M."/>
            <person name="Porter C.F."/>
            <person name="Rogers A."/>
            <person name="Williams B."/>
            <person name="Antoshechkin I."/>
            <person name="Lee M.M."/>
            <person name="Goodwin Z."/>
            <person name="Lu X."/>
            <person name="Lewis E.E."/>
            <person name="Goodrich-Blair H."/>
            <person name="Stock S.P."/>
            <person name="Adams B.J."/>
            <person name="Sternberg P.W."/>
            <person name="Mortazavi A."/>
        </authorList>
    </citation>
    <scope>NUCLEOTIDE SEQUENCE [LARGE SCALE GENOMIC DNA]</scope>
    <source>
        <strain evidence="8 9">ALL</strain>
    </source>
</reference>
<dbReference type="OrthoDB" id="63267at2759"/>
<protein>
    <recommendedName>
        <fullName evidence="7">Protein kinase domain-containing protein</fullName>
    </recommendedName>
</protein>
<keyword evidence="9" id="KW-1185">Reference proteome</keyword>
<keyword evidence="3" id="KW-0808">Transferase</keyword>
<evidence type="ECO:0000256" key="6">
    <source>
        <dbReference type="ARBA" id="ARBA00022840"/>
    </source>
</evidence>
<evidence type="ECO:0000313" key="9">
    <source>
        <dbReference type="Proteomes" id="UP000298663"/>
    </source>
</evidence>
<keyword evidence="6" id="KW-0067">ATP-binding</keyword>
<evidence type="ECO:0000256" key="4">
    <source>
        <dbReference type="ARBA" id="ARBA00022741"/>
    </source>
</evidence>
<evidence type="ECO:0000256" key="5">
    <source>
        <dbReference type="ARBA" id="ARBA00022777"/>
    </source>
</evidence>
<dbReference type="GO" id="GO:0005524">
    <property type="term" value="F:ATP binding"/>
    <property type="evidence" value="ECO:0007669"/>
    <property type="project" value="UniProtKB-KW"/>
</dbReference>
<evidence type="ECO:0000313" key="8">
    <source>
        <dbReference type="EMBL" id="TKR93329.1"/>
    </source>
</evidence>
<comment type="caution">
    <text evidence="8">The sequence shown here is derived from an EMBL/GenBank/DDBJ whole genome shotgun (WGS) entry which is preliminary data.</text>
</comment>
<dbReference type="InterPro" id="IPR000719">
    <property type="entry name" value="Prot_kinase_dom"/>
</dbReference>
<evidence type="ECO:0000256" key="2">
    <source>
        <dbReference type="ARBA" id="ARBA00022527"/>
    </source>
</evidence>